<dbReference type="InterPro" id="IPR002125">
    <property type="entry name" value="CMP_dCMP_dom"/>
</dbReference>
<evidence type="ECO:0000256" key="8">
    <source>
        <dbReference type="ARBA" id="ARBA00032005"/>
    </source>
</evidence>
<protein>
    <recommendedName>
        <fullName evidence="4 12">Cytidine deaminase</fullName>
        <ecNumber evidence="4 12">3.5.4.5</ecNumber>
    </recommendedName>
    <alternativeName>
        <fullName evidence="8 12">Cytidine aminohydrolase</fullName>
    </alternativeName>
</protein>
<evidence type="ECO:0000256" key="3">
    <source>
        <dbReference type="ARBA" id="ARBA00006576"/>
    </source>
</evidence>
<dbReference type="Gene3D" id="3.40.140.10">
    <property type="entry name" value="Cytidine Deaminase, domain 2"/>
    <property type="match status" value="1"/>
</dbReference>
<dbReference type="PROSITE" id="PS00903">
    <property type="entry name" value="CYT_DCMP_DEAMINASES_1"/>
    <property type="match status" value="1"/>
</dbReference>
<dbReference type="CDD" id="cd01283">
    <property type="entry name" value="cytidine_deaminase"/>
    <property type="match status" value="1"/>
</dbReference>
<accession>A0A9N9RST5</accession>
<dbReference type="OrthoDB" id="414540at2759"/>
<dbReference type="NCBIfam" id="NF004064">
    <property type="entry name" value="PRK05578.1"/>
    <property type="match status" value="1"/>
</dbReference>
<keyword evidence="15" id="KW-1185">Reference proteome</keyword>
<keyword evidence="7 11" id="KW-0862">Zinc</keyword>
<feature type="binding site" evidence="11">
    <location>
        <position position="125"/>
    </location>
    <ligand>
        <name>Zn(2+)</name>
        <dbReference type="ChEBI" id="CHEBI:29105"/>
        <note>catalytic</note>
    </ligand>
</feature>
<evidence type="ECO:0000256" key="12">
    <source>
        <dbReference type="RuleBase" id="RU364006"/>
    </source>
</evidence>
<dbReference type="GO" id="GO:0042802">
    <property type="term" value="F:identical protein binding"/>
    <property type="evidence" value="ECO:0007669"/>
    <property type="project" value="UniProtKB-ARBA"/>
</dbReference>
<comment type="similarity">
    <text evidence="3 12">Belongs to the cytidine and deoxycytidylate deaminase family.</text>
</comment>
<dbReference type="InterPro" id="IPR016193">
    <property type="entry name" value="Cytidine_deaminase-like"/>
</dbReference>
<dbReference type="PROSITE" id="PS51747">
    <property type="entry name" value="CYT_DCMP_DEAMINASES_2"/>
    <property type="match status" value="1"/>
</dbReference>
<feature type="binding site" evidence="11">
    <location>
        <position position="88"/>
    </location>
    <ligand>
        <name>Zn(2+)</name>
        <dbReference type="ChEBI" id="CHEBI:29105"/>
        <note>catalytic</note>
    </ligand>
</feature>
<dbReference type="GO" id="GO:0072527">
    <property type="term" value="P:pyrimidine-containing compound metabolic process"/>
    <property type="evidence" value="ECO:0007669"/>
    <property type="project" value="UniProtKB-ARBA"/>
</dbReference>
<evidence type="ECO:0000256" key="9">
    <source>
        <dbReference type="ARBA" id="ARBA00049558"/>
    </source>
</evidence>
<sequence length="171" mass="19173">MLQFLFNFVREKTVTRKMEINGKDHQKIQNFEDLDLSIQELIESAVQARKLAYCPYSNFAVGAALRTTSGEIIKGCNVENGAHTPSICAERTAIVKAVSEGHTNFEAIAVVAFQEDQFTSPCGVCRQVISEFASKDIKVYISKPVPVRILCTSLYELLPYRFDSSRLKQDS</sequence>
<organism evidence="14 15">
    <name type="scientific">Chironomus riparius</name>
    <dbReference type="NCBI Taxonomy" id="315576"/>
    <lineage>
        <taxon>Eukaryota</taxon>
        <taxon>Metazoa</taxon>
        <taxon>Ecdysozoa</taxon>
        <taxon>Arthropoda</taxon>
        <taxon>Hexapoda</taxon>
        <taxon>Insecta</taxon>
        <taxon>Pterygota</taxon>
        <taxon>Neoptera</taxon>
        <taxon>Endopterygota</taxon>
        <taxon>Diptera</taxon>
        <taxon>Nematocera</taxon>
        <taxon>Chironomoidea</taxon>
        <taxon>Chironomidae</taxon>
        <taxon>Chironominae</taxon>
        <taxon>Chironomus</taxon>
    </lineage>
</organism>
<dbReference type="AlphaFoldDB" id="A0A9N9RST5"/>
<dbReference type="PANTHER" id="PTHR11644">
    <property type="entry name" value="CYTIDINE DEAMINASE"/>
    <property type="match status" value="1"/>
</dbReference>
<evidence type="ECO:0000256" key="11">
    <source>
        <dbReference type="PIRSR" id="PIRSR606262-3"/>
    </source>
</evidence>
<evidence type="ECO:0000256" key="7">
    <source>
        <dbReference type="ARBA" id="ARBA00022833"/>
    </source>
</evidence>
<dbReference type="GO" id="GO:0004126">
    <property type="term" value="F:cytidine deaminase activity"/>
    <property type="evidence" value="ECO:0007669"/>
    <property type="project" value="UniProtKB-UniRule"/>
</dbReference>
<evidence type="ECO:0000256" key="1">
    <source>
        <dbReference type="ARBA" id="ARBA00001947"/>
    </source>
</evidence>
<evidence type="ECO:0000313" key="14">
    <source>
        <dbReference type="EMBL" id="CAG9801834.1"/>
    </source>
</evidence>
<dbReference type="GO" id="GO:0008270">
    <property type="term" value="F:zinc ion binding"/>
    <property type="evidence" value="ECO:0007669"/>
    <property type="project" value="UniProtKB-UniRule"/>
</dbReference>
<dbReference type="Pfam" id="PF00383">
    <property type="entry name" value="dCMP_cyt_deam_1"/>
    <property type="match status" value="1"/>
</dbReference>
<evidence type="ECO:0000256" key="6">
    <source>
        <dbReference type="ARBA" id="ARBA00022801"/>
    </source>
</evidence>
<dbReference type="Proteomes" id="UP001153620">
    <property type="component" value="Chromosome 2"/>
</dbReference>
<comment type="cofactor">
    <cofactor evidence="1 11 12">
        <name>Zn(2+)</name>
        <dbReference type="ChEBI" id="CHEBI:29105"/>
    </cofactor>
</comment>
<evidence type="ECO:0000256" key="10">
    <source>
        <dbReference type="PIRSR" id="PIRSR606262-1"/>
    </source>
</evidence>
<dbReference type="InterPro" id="IPR050202">
    <property type="entry name" value="Cyt/Deoxycyt_deaminase"/>
</dbReference>
<dbReference type="EMBL" id="OU895878">
    <property type="protein sequence ID" value="CAG9801834.1"/>
    <property type="molecule type" value="Genomic_DNA"/>
</dbReference>
<feature type="active site" description="Proton donor" evidence="10">
    <location>
        <position position="90"/>
    </location>
</feature>
<comment type="catalytic activity">
    <reaction evidence="9 12">
        <text>cytidine + H2O + H(+) = uridine + NH4(+)</text>
        <dbReference type="Rhea" id="RHEA:16069"/>
        <dbReference type="ChEBI" id="CHEBI:15377"/>
        <dbReference type="ChEBI" id="CHEBI:15378"/>
        <dbReference type="ChEBI" id="CHEBI:16704"/>
        <dbReference type="ChEBI" id="CHEBI:17562"/>
        <dbReference type="ChEBI" id="CHEBI:28938"/>
        <dbReference type="EC" id="3.5.4.5"/>
    </reaction>
</comment>
<dbReference type="InterPro" id="IPR006262">
    <property type="entry name" value="Cyt_deam_tetra"/>
</dbReference>
<dbReference type="FunFam" id="3.40.140.10:FF:000008">
    <property type="entry name" value="Cytidine deaminase"/>
    <property type="match status" value="1"/>
</dbReference>
<evidence type="ECO:0000259" key="13">
    <source>
        <dbReference type="PROSITE" id="PS51747"/>
    </source>
</evidence>
<evidence type="ECO:0000256" key="5">
    <source>
        <dbReference type="ARBA" id="ARBA00022723"/>
    </source>
</evidence>
<evidence type="ECO:0000313" key="15">
    <source>
        <dbReference type="Proteomes" id="UP001153620"/>
    </source>
</evidence>
<dbReference type="NCBIfam" id="TIGR01354">
    <property type="entry name" value="cyt_deam_tetra"/>
    <property type="match status" value="1"/>
</dbReference>
<comment type="catalytic activity">
    <reaction evidence="12">
        <text>2'-deoxycytidine + H2O + H(+) = 2'-deoxyuridine + NH4(+)</text>
        <dbReference type="Rhea" id="RHEA:13433"/>
        <dbReference type="ChEBI" id="CHEBI:15377"/>
        <dbReference type="ChEBI" id="CHEBI:15378"/>
        <dbReference type="ChEBI" id="CHEBI:15698"/>
        <dbReference type="ChEBI" id="CHEBI:16450"/>
        <dbReference type="ChEBI" id="CHEBI:28938"/>
        <dbReference type="EC" id="3.5.4.5"/>
    </reaction>
</comment>
<dbReference type="InterPro" id="IPR016192">
    <property type="entry name" value="APOBEC/CMP_deaminase_Zn-bd"/>
</dbReference>
<feature type="domain" description="CMP/dCMP-type deaminase" evidence="13">
    <location>
        <begin position="36"/>
        <end position="165"/>
    </location>
</feature>
<proteinExistence type="inferred from homology"/>
<evidence type="ECO:0000256" key="4">
    <source>
        <dbReference type="ARBA" id="ARBA00012783"/>
    </source>
</evidence>
<gene>
    <name evidence="14" type="ORF">CHIRRI_LOCUS4754</name>
</gene>
<dbReference type="GO" id="GO:0055086">
    <property type="term" value="P:nucleobase-containing small molecule metabolic process"/>
    <property type="evidence" value="ECO:0007669"/>
    <property type="project" value="UniProtKB-ARBA"/>
</dbReference>
<comment type="function">
    <text evidence="2 12">This enzyme scavenges exogenous and endogenous cytidine and 2'-deoxycytidine for UMP synthesis.</text>
</comment>
<keyword evidence="6 12" id="KW-0378">Hydrolase</keyword>
<evidence type="ECO:0000256" key="2">
    <source>
        <dbReference type="ARBA" id="ARBA00003949"/>
    </source>
</evidence>
<name>A0A9N9RST5_9DIPT</name>
<dbReference type="GO" id="GO:0005829">
    <property type="term" value="C:cytosol"/>
    <property type="evidence" value="ECO:0007669"/>
    <property type="project" value="TreeGrafter"/>
</dbReference>
<keyword evidence="5 11" id="KW-0479">Metal-binding</keyword>
<dbReference type="PANTHER" id="PTHR11644:SF2">
    <property type="entry name" value="CYTIDINE DEAMINASE"/>
    <property type="match status" value="1"/>
</dbReference>
<feature type="binding site" evidence="11">
    <location>
        <position position="122"/>
    </location>
    <ligand>
        <name>Zn(2+)</name>
        <dbReference type="ChEBI" id="CHEBI:29105"/>
        <note>catalytic</note>
    </ligand>
</feature>
<reference evidence="14" key="2">
    <citation type="submission" date="2022-10" db="EMBL/GenBank/DDBJ databases">
        <authorList>
            <consortium name="ENA_rothamsted_submissions"/>
            <consortium name="culmorum"/>
            <person name="King R."/>
        </authorList>
    </citation>
    <scope>NUCLEOTIDE SEQUENCE</scope>
</reference>
<dbReference type="EC" id="3.5.4.5" evidence="4 12"/>
<dbReference type="SUPFAM" id="SSF53927">
    <property type="entry name" value="Cytidine deaminase-like"/>
    <property type="match status" value="1"/>
</dbReference>
<reference evidence="14" key="1">
    <citation type="submission" date="2022-01" db="EMBL/GenBank/DDBJ databases">
        <authorList>
            <person name="King R."/>
        </authorList>
    </citation>
    <scope>NUCLEOTIDE SEQUENCE</scope>
</reference>